<dbReference type="InterPro" id="IPR038434">
    <property type="entry name" value="YARHG_sf"/>
</dbReference>
<name>A0A7I8E1X1_9FIRM</name>
<proteinExistence type="predicted"/>
<dbReference type="KEGG" id="fit:Fi14EGH31_26210"/>
<dbReference type="Pfam" id="PF13308">
    <property type="entry name" value="YARHG"/>
    <property type="match status" value="1"/>
</dbReference>
<dbReference type="Proteomes" id="UP000593842">
    <property type="component" value="Chromosome"/>
</dbReference>
<dbReference type="EMBL" id="AP024085">
    <property type="protein sequence ID" value="BCL58909.1"/>
    <property type="molecule type" value="Genomic_DNA"/>
</dbReference>
<dbReference type="InterPro" id="IPR008964">
    <property type="entry name" value="Invasin/intimin_cell_adhesion"/>
</dbReference>
<accession>A0A7I8E1X1</accession>
<dbReference type="RefSeq" id="WP_200764948.1">
    <property type="nucleotide sequence ID" value="NZ_AP024085.1"/>
</dbReference>
<evidence type="ECO:0000313" key="3">
    <source>
        <dbReference type="EMBL" id="BCL58909.1"/>
    </source>
</evidence>
<keyword evidence="1" id="KW-0812">Transmembrane</keyword>
<dbReference type="Gene3D" id="1.20.58.1690">
    <property type="match status" value="1"/>
</dbReference>
<dbReference type="Gene3D" id="2.60.40.1080">
    <property type="match status" value="1"/>
</dbReference>
<dbReference type="PANTHER" id="PTHR40038:SF1">
    <property type="entry name" value="MEMBRANE-ASSOCIATED PROTEIN TCAA"/>
    <property type="match status" value="1"/>
</dbReference>
<dbReference type="GeneID" id="70581059"/>
<feature type="transmembrane region" description="Helical" evidence="1">
    <location>
        <begin position="54"/>
        <end position="75"/>
    </location>
</feature>
<dbReference type="AlphaFoldDB" id="A0A7I8E1X1"/>
<feature type="domain" description="YARHG" evidence="2">
    <location>
        <begin position="178"/>
        <end position="259"/>
    </location>
</feature>
<dbReference type="SUPFAM" id="SSF49373">
    <property type="entry name" value="Invasin/intimin cell-adhesion fragments"/>
    <property type="match status" value="1"/>
</dbReference>
<evidence type="ECO:0000259" key="2">
    <source>
        <dbReference type="SMART" id="SM01324"/>
    </source>
</evidence>
<gene>
    <name evidence="3" type="ORF">Fi14EGH31_26210</name>
</gene>
<sequence length="267" mass="30473">MLCPKCHSLLTKGAKYCDICGTRISQEDIQVEEVGSRVKNREKHKKEVRKKTKIIILGIIALVVVIAMLGFILFFKGNKPSYSPDNLVSQHVEKPLHLEKSKVTLNIGDEYTIQTNLKCTYQSKNEKICIVDTNGKIKALSSGKTKVICTSESGKEKALQVIVNEKIETTVEENTDEDEYIFAHSDTELLTEADLENKDDSQLRLGLNEIYARHHCTFKTPEIADYFKSKSWYSADETLTSEMMNNHMSEYFNEIELKNISFIQAHR</sequence>
<protein>
    <recommendedName>
        <fullName evidence="2">YARHG domain-containing protein</fullName>
    </recommendedName>
</protein>
<reference evidence="4" key="1">
    <citation type="submission" date="2020-09" db="EMBL/GenBank/DDBJ databases">
        <title>Complete genome sequencing of Faecalibacillus intestinalis strain 14EGH31.</title>
        <authorList>
            <person name="Sakamoto M."/>
            <person name="Murakami T."/>
            <person name="Mori H."/>
        </authorList>
    </citation>
    <scope>NUCLEOTIDE SEQUENCE [LARGE SCALE GENOMIC DNA]</scope>
    <source>
        <strain evidence="4">14EGH31</strain>
    </source>
</reference>
<keyword evidence="1" id="KW-1133">Transmembrane helix</keyword>
<dbReference type="PANTHER" id="PTHR40038">
    <property type="entry name" value="MEMBRANE-ASSOCIATED PROTEIN TCAA"/>
    <property type="match status" value="1"/>
</dbReference>
<evidence type="ECO:0000256" key="1">
    <source>
        <dbReference type="SAM" id="Phobius"/>
    </source>
</evidence>
<evidence type="ECO:0000313" key="4">
    <source>
        <dbReference type="Proteomes" id="UP000593842"/>
    </source>
</evidence>
<dbReference type="InterPro" id="IPR025582">
    <property type="entry name" value="YARHG_dom"/>
</dbReference>
<dbReference type="Pfam" id="PF02368">
    <property type="entry name" value="Big_2"/>
    <property type="match status" value="1"/>
</dbReference>
<dbReference type="SMART" id="SM01324">
    <property type="entry name" value="YARHG"/>
    <property type="match status" value="1"/>
</dbReference>
<organism evidence="3 4">
    <name type="scientific">Faecalibacillus intestinalis</name>
    <dbReference type="NCBI Taxonomy" id="1982626"/>
    <lineage>
        <taxon>Bacteria</taxon>
        <taxon>Bacillati</taxon>
        <taxon>Bacillota</taxon>
        <taxon>Erysipelotrichia</taxon>
        <taxon>Erysipelotrichales</taxon>
        <taxon>Coprobacillaceae</taxon>
        <taxon>Faecalibacillus</taxon>
    </lineage>
</organism>
<keyword evidence="1" id="KW-0472">Membrane</keyword>
<dbReference type="InterPro" id="IPR003343">
    <property type="entry name" value="Big_2"/>
</dbReference>